<evidence type="ECO:0000313" key="3">
    <source>
        <dbReference type="Proteomes" id="UP001303222"/>
    </source>
</evidence>
<sequence length="132" mass="14088">MQLTNLLVTLFAATSLAAPAPAPAPEAAPEAIAEQPAPILEARAQDLIDLWKNKDFLDLKFTGSANPGDCKNLPSNFNDISSSGKAKAGFRCTIWVDKDCKGTGFSFNQNPGSASFPDWINDKASSWKCVKA</sequence>
<feature type="signal peptide" evidence="1">
    <location>
        <begin position="1"/>
        <end position="17"/>
    </location>
</feature>
<reference evidence="2" key="1">
    <citation type="journal article" date="2023" name="Mol. Phylogenet. Evol.">
        <title>Genome-scale phylogeny and comparative genomics of the fungal order Sordariales.</title>
        <authorList>
            <person name="Hensen N."/>
            <person name="Bonometti L."/>
            <person name="Westerberg I."/>
            <person name="Brannstrom I.O."/>
            <person name="Guillou S."/>
            <person name="Cros-Aarteil S."/>
            <person name="Calhoun S."/>
            <person name="Haridas S."/>
            <person name="Kuo A."/>
            <person name="Mondo S."/>
            <person name="Pangilinan J."/>
            <person name="Riley R."/>
            <person name="LaButti K."/>
            <person name="Andreopoulos B."/>
            <person name="Lipzen A."/>
            <person name="Chen C."/>
            <person name="Yan M."/>
            <person name="Daum C."/>
            <person name="Ng V."/>
            <person name="Clum A."/>
            <person name="Steindorff A."/>
            <person name="Ohm R.A."/>
            <person name="Martin F."/>
            <person name="Silar P."/>
            <person name="Natvig D.O."/>
            <person name="Lalanne C."/>
            <person name="Gautier V."/>
            <person name="Ament-Velasquez S.L."/>
            <person name="Kruys A."/>
            <person name="Hutchinson M.I."/>
            <person name="Powell A.J."/>
            <person name="Barry K."/>
            <person name="Miller A.N."/>
            <person name="Grigoriev I.V."/>
            <person name="Debuchy R."/>
            <person name="Gladieux P."/>
            <person name="Hiltunen Thoren M."/>
            <person name="Johannesson H."/>
        </authorList>
    </citation>
    <scope>NUCLEOTIDE SEQUENCE</scope>
    <source>
        <strain evidence="2">CBS 626.80</strain>
    </source>
</reference>
<feature type="chain" id="PRO_5043046210" evidence="1">
    <location>
        <begin position="18"/>
        <end position="132"/>
    </location>
</feature>
<name>A0AAN6SHG9_9PEZI</name>
<dbReference type="EMBL" id="MU859099">
    <property type="protein sequence ID" value="KAK3953840.1"/>
    <property type="molecule type" value="Genomic_DNA"/>
</dbReference>
<dbReference type="Proteomes" id="UP001303222">
    <property type="component" value="Unassembled WGS sequence"/>
</dbReference>
<dbReference type="Gene3D" id="2.60.20.10">
    <property type="entry name" value="Crystallins"/>
    <property type="match status" value="1"/>
</dbReference>
<organism evidence="2 3">
    <name type="scientific">Pseudoneurospora amorphoporcata</name>
    <dbReference type="NCBI Taxonomy" id="241081"/>
    <lineage>
        <taxon>Eukaryota</taxon>
        <taxon>Fungi</taxon>
        <taxon>Dikarya</taxon>
        <taxon>Ascomycota</taxon>
        <taxon>Pezizomycotina</taxon>
        <taxon>Sordariomycetes</taxon>
        <taxon>Sordariomycetidae</taxon>
        <taxon>Sordariales</taxon>
        <taxon>Sordariaceae</taxon>
        <taxon>Pseudoneurospora</taxon>
    </lineage>
</organism>
<comment type="caution">
    <text evidence="2">The sequence shown here is derived from an EMBL/GenBank/DDBJ whole genome shotgun (WGS) entry which is preliminary data.</text>
</comment>
<protein>
    <submittedName>
        <fullName evidence="2">Uncharacterized protein</fullName>
    </submittedName>
</protein>
<gene>
    <name evidence="2" type="ORF">QBC32DRAFT_256945</name>
</gene>
<evidence type="ECO:0000313" key="2">
    <source>
        <dbReference type="EMBL" id="KAK3953840.1"/>
    </source>
</evidence>
<proteinExistence type="predicted"/>
<accession>A0AAN6SHG9</accession>
<dbReference type="AlphaFoldDB" id="A0AAN6SHG9"/>
<reference evidence="2" key="2">
    <citation type="submission" date="2023-06" db="EMBL/GenBank/DDBJ databases">
        <authorList>
            <consortium name="Lawrence Berkeley National Laboratory"/>
            <person name="Mondo S.J."/>
            <person name="Hensen N."/>
            <person name="Bonometti L."/>
            <person name="Westerberg I."/>
            <person name="Brannstrom I.O."/>
            <person name="Guillou S."/>
            <person name="Cros-Aarteil S."/>
            <person name="Calhoun S."/>
            <person name="Haridas S."/>
            <person name="Kuo A."/>
            <person name="Pangilinan J."/>
            <person name="Riley R."/>
            <person name="Labutti K."/>
            <person name="Andreopoulos B."/>
            <person name="Lipzen A."/>
            <person name="Chen C."/>
            <person name="Yanf M."/>
            <person name="Daum C."/>
            <person name="Ng V."/>
            <person name="Clum A."/>
            <person name="Steindorff A."/>
            <person name="Ohm R."/>
            <person name="Martin F."/>
            <person name="Silar P."/>
            <person name="Natvig D."/>
            <person name="Lalanne C."/>
            <person name="Gautier V."/>
            <person name="Ament-Velasquez S.L."/>
            <person name="Kruys A."/>
            <person name="Hutchinson M.I."/>
            <person name="Powell A.J."/>
            <person name="Barry K."/>
            <person name="Miller A.N."/>
            <person name="Grigoriev I.V."/>
            <person name="Debuchy R."/>
            <person name="Gladieux P."/>
            <person name="Thoren M.H."/>
            <person name="Johannesson H."/>
        </authorList>
    </citation>
    <scope>NUCLEOTIDE SEQUENCE</scope>
    <source>
        <strain evidence="2">CBS 626.80</strain>
    </source>
</reference>
<keyword evidence="3" id="KW-1185">Reference proteome</keyword>
<evidence type="ECO:0000256" key="1">
    <source>
        <dbReference type="SAM" id="SignalP"/>
    </source>
</evidence>
<keyword evidence="1" id="KW-0732">Signal</keyword>